<organism evidence="2 3">
    <name type="scientific">Paxillus rubicundulus Ve08.2h10</name>
    <dbReference type="NCBI Taxonomy" id="930991"/>
    <lineage>
        <taxon>Eukaryota</taxon>
        <taxon>Fungi</taxon>
        <taxon>Dikarya</taxon>
        <taxon>Basidiomycota</taxon>
        <taxon>Agaricomycotina</taxon>
        <taxon>Agaricomycetes</taxon>
        <taxon>Agaricomycetidae</taxon>
        <taxon>Boletales</taxon>
        <taxon>Paxilineae</taxon>
        <taxon>Paxillaceae</taxon>
        <taxon>Paxillus</taxon>
    </lineage>
</organism>
<feature type="region of interest" description="Disordered" evidence="1">
    <location>
        <begin position="418"/>
        <end position="572"/>
    </location>
</feature>
<gene>
    <name evidence="2" type="ORF">PAXRUDRAFT_8128</name>
</gene>
<feature type="region of interest" description="Disordered" evidence="1">
    <location>
        <begin position="157"/>
        <end position="333"/>
    </location>
</feature>
<dbReference type="AlphaFoldDB" id="A0A0D0E6G0"/>
<dbReference type="EMBL" id="KN824831">
    <property type="protein sequence ID" value="KIL00572.1"/>
    <property type="molecule type" value="Genomic_DNA"/>
</dbReference>
<feature type="compositionally biased region" description="Basic residues" evidence="1">
    <location>
        <begin position="285"/>
        <end position="295"/>
    </location>
</feature>
<reference evidence="3" key="2">
    <citation type="submission" date="2015-01" db="EMBL/GenBank/DDBJ databases">
        <title>Evolutionary Origins and Diversification of the Mycorrhizal Mutualists.</title>
        <authorList>
            <consortium name="DOE Joint Genome Institute"/>
            <consortium name="Mycorrhizal Genomics Consortium"/>
            <person name="Kohler A."/>
            <person name="Kuo A."/>
            <person name="Nagy L.G."/>
            <person name="Floudas D."/>
            <person name="Copeland A."/>
            <person name="Barry K.W."/>
            <person name="Cichocki N."/>
            <person name="Veneault-Fourrey C."/>
            <person name="LaButti K."/>
            <person name="Lindquist E.A."/>
            <person name="Lipzen A."/>
            <person name="Lundell T."/>
            <person name="Morin E."/>
            <person name="Murat C."/>
            <person name="Riley R."/>
            <person name="Ohm R."/>
            <person name="Sun H."/>
            <person name="Tunlid A."/>
            <person name="Henrissat B."/>
            <person name="Grigoriev I.V."/>
            <person name="Hibbett D.S."/>
            <person name="Martin F."/>
        </authorList>
    </citation>
    <scope>NUCLEOTIDE SEQUENCE [LARGE SCALE GENOMIC DNA]</scope>
    <source>
        <strain evidence="3">Ve08.2h10</strain>
    </source>
</reference>
<feature type="region of interest" description="Disordered" evidence="1">
    <location>
        <begin position="603"/>
        <end position="622"/>
    </location>
</feature>
<feature type="compositionally biased region" description="Low complexity" evidence="1">
    <location>
        <begin position="167"/>
        <end position="186"/>
    </location>
</feature>
<dbReference type="HOGENOM" id="CLU_003816_0_0_1"/>
<sequence length="1109" mass="120874">MEEKPALVQRKLSRKNSKNTSGKSLWHRKSTKKSTEPASTATATLAANNFPSLDSTLSLPVTMDSSDDNDGTRSSHENHLSSLLSRSIIPDPLGELPVWFKKESEMAAANISSFRIKYPLHNPNGPRWYKNHHLLPATHLNSPPSFFSTSFPPMAASIQERSEDSTRLPAPSRTPSSTPLPTPSSSQVRILDPNPKPRSRKTSQDNVDLMDISDPWGTHWHHQSPYDAGSSISPVSVDSPEGPPRTRSRLSSMNTGPTRRKTVTPSPLSQSTSALHLQSPEPTHVTRKLSKRRKLGGLFGSHDKGASEDPEADSLDNSSSGVPKRSSTVPNGGLHLLGGSRRHSILSPMAIPVNGSTAALSGHSSSKNDRRQSVLGRLVRKFSILKRSTQDAGGIISERAEDNEHSVGVTLSAVDEQPLRRSFISQRQSSPEKPVMEKRPSDPSKRIPPPRLDLEPETQAEGGRGPSMQFQRETSDHRSSISCDVPFSPLGKLTIANPDAPSSGGTTPVRIDLVLPPEVPSEPPPEPKPQVRDAQTAQYPHPAHAQNVSQRSYTSAPLTAAPMPSLSGRSSPVKGLLSPISVAAPTFSFPDIPQFLAGSHTPTPSALTPFSPPPSSALRLSTSAPTQNFLPAPSLGDLPSRSSLLQAPLSVPVLPIANDSPLSEASVLANPPTPYSTGESDHNLPVLERVSTNQTTQKAPSRDASPTKQVDAEVRLTKSNSGTSRKTETYKLVRNPSDKVSSASEAFNAEGEQWLVINSADVPRRRRTREKAEKSDRVEQPSSRTSRERERERERPRPKELGRDRERERERESRRRRQERAAQEVADNQRRAASHARVNTPPADKRNSGSLSGRPSRARSLDTSQRPTLLQPLIFTLQDDPPPLGKDDRTRDSIHQGHSKPTRPGPSPIVAVARVERYPSTSARPTSELTSAADINALKAREAWEMDRLWKGRSMYQGQPEINVIVSPSSTKESRLANGEPARDVMSMHSIAHGSSHTSYVVQPLQAHPIPASVFYANMPSAPPPIIYAASPHGQPHSSRDYATYRSLPNSFTFPSKDGLADSPSRQNPLPAPPRESSYQPAHLPVLTDRSGGSASEYWTKYTNMPSHS</sequence>
<evidence type="ECO:0000256" key="1">
    <source>
        <dbReference type="SAM" id="MobiDB-lite"/>
    </source>
</evidence>
<dbReference type="Proteomes" id="UP000054538">
    <property type="component" value="Unassembled WGS sequence"/>
</dbReference>
<feature type="compositionally biased region" description="Polar residues" evidence="1">
    <location>
        <begin position="49"/>
        <end position="59"/>
    </location>
</feature>
<accession>A0A0D0E6G0</accession>
<feature type="region of interest" description="Disordered" evidence="1">
    <location>
        <begin position="663"/>
        <end position="745"/>
    </location>
</feature>
<feature type="compositionally biased region" description="Basic and acidic residues" evidence="1">
    <location>
        <begin position="434"/>
        <end position="445"/>
    </location>
</feature>
<feature type="compositionally biased region" description="Polar residues" evidence="1">
    <location>
        <begin position="315"/>
        <end position="330"/>
    </location>
</feature>
<keyword evidence="3" id="KW-1185">Reference proteome</keyword>
<evidence type="ECO:0000313" key="2">
    <source>
        <dbReference type="EMBL" id="KIL00572.1"/>
    </source>
</evidence>
<feature type="compositionally biased region" description="Pro residues" evidence="1">
    <location>
        <begin position="517"/>
        <end position="528"/>
    </location>
</feature>
<name>A0A0D0E6G0_9AGAM</name>
<dbReference type="OrthoDB" id="3231532at2759"/>
<feature type="region of interest" description="Disordered" evidence="1">
    <location>
        <begin position="1"/>
        <end position="78"/>
    </location>
</feature>
<reference evidence="2 3" key="1">
    <citation type="submission" date="2014-04" db="EMBL/GenBank/DDBJ databases">
        <authorList>
            <consortium name="DOE Joint Genome Institute"/>
            <person name="Kuo A."/>
            <person name="Kohler A."/>
            <person name="Jargeat P."/>
            <person name="Nagy L.G."/>
            <person name="Floudas D."/>
            <person name="Copeland A."/>
            <person name="Barry K.W."/>
            <person name="Cichocki N."/>
            <person name="Veneault-Fourrey C."/>
            <person name="LaButti K."/>
            <person name="Lindquist E.A."/>
            <person name="Lipzen A."/>
            <person name="Lundell T."/>
            <person name="Morin E."/>
            <person name="Murat C."/>
            <person name="Sun H."/>
            <person name="Tunlid A."/>
            <person name="Henrissat B."/>
            <person name="Grigoriev I.V."/>
            <person name="Hibbett D.S."/>
            <person name="Martin F."/>
            <person name="Nordberg H.P."/>
            <person name="Cantor M.N."/>
            <person name="Hua S.X."/>
        </authorList>
    </citation>
    <scope>NUCLEOTIDE SEQUENCE [LARGE SCALE GENOMIC DNA]</scope>
    <source>
        <strain evidence="2 3">Ve08.2h10</strain>
    </source>
</reference>
<feature type="compositionally biased region" description="Polar residues" evidence="1">
    <location>
        <begin position="690"/>
        <end position="708"/>
    </location>
</feature>
<feature type="region of interest" description="Disordered" evidence="1">
    <location>
        <begin position="764"/>
        <end position="908"/>
    </location>
</feature>
<dbReference type="InParanoid" id="A0A0D0E6G0"/>
<feature type="region of interest" description="Disordered" evidence="1">
    <location>
        <begin position="1027"/>
        <end position="1109"/>
    </location>
</feature>
<feature type="compositionally biased region" description="Polar residues" evidence="1">
    <location>
        <begin position="546"/>
        <end position="557"/>
    </location>
</feature>
<proteinExistence type="predicted"/>
<evidence type="ECO:0000313" key="3">
    <source>
        <dbReference type="Proteomes" id="UP000054538"/>
    </source>
</evidence>
<feature type="compositionally biased region" description="Low complexity" evidence="1">
    <location>
        <begin position="36"/>
        <end position="47"/>
    </location>
</feature>
<protein>
    <submittedName>
        <fullName evidence="2">Uncharacterized protein</fullName>
    </submittedName>
</protein>
<feature type="compositionally biased region" description="Basic and acidic residues" evidence="1">
    <location>
        <begin position="770"/>
        <end position="830"/>
    </location>
</feature>
<feature type="compositionally biased region" description="Basic and acidic residues" evidence="1">
    <location>
        <begin position="885"/>
        <end position="895"/>
    </location>
</feature>
<feature type="compositionally biased region" description="Polar residues" evidence="1">
    <location>
        <begin position="249"/>
        <end position="276"/>
    </location>
</feature>
<dbReference type="STRING" id="930991.A0A0D0E6G0"/>